<accession>A0A6B0U214</accession>
<keyword evidence="1" id="KW-0732">Signal</keyword>
<protein>
    <submittedName>
        <fullName evidence="2">DUF3299 domain-containing protein</fullName>
    </submittedName>
</protein>
<evidence type="ECO:0000313" key="2">
    <source>
        <dbReference type="EMBL" id="MXU65081.1"/>
    </source>
</evidence>
<feature type="signal peptide" evidence="1">
    <location>
        <begin position="1"/>
        <end position="22"/>
    </location>
</feature>
<dbReference type="RefSeq" id="WP_160853220.1">
    <property type="nucleotide sequence ID" value="NZ_WUWG01000002.1"/>
</dbReference>
<gene>
    <name evidence="2" type="ORF">GSH16_06455</name>
</gene>
<reference evidence="2 3" key="1">
    <citation type="submission" date="2019-12" db="EMBL/GenBank/DDBJ databases">
        <title>Strain KN286 was isolated from seawater, which was collected from Caroline Seamount in the tropical western Pacific.</title>
        <authorList>
            <person name="Wang Q."/>
        </authorList>
    </citation>
    <scope>NUCLEOTIDE SEQUENCE [LARGE SCALE GENOMIC DNA]</scope>
    <source>
        <strain evidence="2 3">KN286</strain>
    </source>
</reference>
<dbReference type="Gene3D" id="2.40.50.870">
    <property type="entry name" value="Protein of unknown function (DUF3299)"/>
    <property type="match status" value="1"/>
</dbReference>
<dbReference type="AlphaFoldDB" id="A0A6B0U214"/>
<dbReference type="InterPro" id="IPR021727">
    <property type="entry name" value="DUF3299"/>
</dbReference>
<dbReference type="PROSITE" id="PS51257">
    <property type="entry name" value="PROKAR_LIPOPROTEIN"/>
    <property type="match status" value="1"/>
</dbReference>
<sequence>MKLVPTLCASALIACLPLGAAAAPATIGWEELMPAEMFEIDNPFEELNADQMNGLRTILGLEAAGDAADAADLERAAEIRAELAADGLDVDWLFEKRLEIMSARRAAETSVNADVVDRQIRMPGYLLPLDVVGRKVHEFLLVPTVGACIHVPPPPANQMVHVTFAEGIEAGGLYEPVWIEGTLRSEQLVEDVTLSDGQLAVEVSYSMEADSVVPYTSPEN</sequence>
<dbReference type="Proteomes" id="UP000436016">
    <property type="component" value="Unassembled WGS sequence"/>
</dbReference>
<proteinExistence type="predicted"/>
<feature type="chain" id="PRO_5025669946" evidence="1">
    <location>
        <begin position="23"/>
        <end position="220"/>
    </location>
</feature>
<evidence type="ECO:0000313" key="3">
    <source>
        <dbReference type="Proteomes" id="UP000436016"/>
    </source>
</evidence>
<dbReference type="Pfam" id="PF11736">
    <property type="entry name" value="DUF3299"/>
    <property type="match status" value="1"/>
</dbReference>
<evidence type="ECO:0000256" key="1">
    <source>
        <dbReference type="SAM" id="SignalP"/>
    </source>
</evidence>
<name>A0A6B0U214_9RHOB</name>
<keyword evidence="3" id="KW-1185">Reference proteome</keyword>
<comment type="caution">
    <text evidence="2">The sequence shown here is derived from an EMBL/GenBank/DDBJ whole genome shotgun (WGS) entry which is preliminary data.</text>
</comment>
<organism evidence="2 3">
    <name type="scientific">Oceanomicrobium pacificus</name>
    <dbReference type="NCBI Taxonomy" id="2692916"/>
    <lineage>
        <taxon>Bacteria</taxon>
        <taxon>Pseudomonadati</taxon>
        <taxon>Pseudomonadota</taxon>
        <taxon>Alphaproteobacteria</taxon>
        <taxon>Rhodobacterales</taxon>
        <taxon>Paracoccaceae</taxon>
        <taxon>Oceanomicrobium</taxon>
    </lineage>
</organism>
<dbReference type="EMBL" id="WUWG01000002">
    <property type="protein sequence ID" value="MXU65081.1"/>
    <property type="molecule type" value="Genomic_DNA"/>
</dbReference>